<evidence type="ECO:0000313" key="1">
    <source>
        <dbReference type="EMBL" id="KZT67590.1"/>
    </source>
</evidence>
<sequence>MHQESGPRGHSRVRKCPRAFLPGREKSRLSYAFPQIVPLSRETIPVPLSFCGREIVITLQCSHMICRVAALVSISLTVLDDLVLRSKWISYAKTRTYLPGS</sequence>
<organism evidence="1 2">
    <name type="scientific">Daedalea quercina L-15889</name>
    <dbReference type="NCBI Taxonomy" id="1314783"/>
    <lineage>
        <taxon>Eukaryota</taxon>
        <taxon>Fungi</taxon>
        <taxon>Dikarya</taxon>
        <taxon>Basidiomycota</taxon>
        <taxon>Agaricomycotina</taxon>
        <taxon>Agaricomycetes</taxon>
        <taxon>Polyporales</taxon>
        <taxon>Fomitopsis</taxon>
    </lineage>
</organism>
<keyword evidence="2" id="KW-1185">Reference proteome</keyword>
<dbReference type="EMBL" id="KV429074">
    <property type="protein sequence ID" value="KZT67590.1"/>
    <property type="molecule type" value="Genomic_DNA"/>
</dbReference>
<proteinExistence type="predicted"/>
<name>A0A165P006_9APHY</name>
<accession>A0A165P006</accession>
<evidence type="ECO:0000313" key="2">
    <source>
        <dbReference type="Proteomes" id="UP000076727"/>
    </source>
</evidence>
<dbReference type="Proteomes" id="UP000076727">
    <property type="component" value="Unassembled WGS sequence"/>
</dbReference>
<dbReference type="AlphaFoldDB" id="A0A165P006"/>
<gene>
    <name evidence="1" type="ORF">DAEQUDRAFT_381971</name>
</gene>
<protein>
    <submittedName>
        <fullName evidence="1">Uncharacterized protein</fullName>
    </submittedName>
</protein>
<reference evidence="1 2" key="1">
    <citation type="journal article" date="2016" name="Mol. Biol. Evol.">
        <title>Comparative Genomics of Early-Diverging Mushroom-Forming Fungi Provides Insights into the Origins of Lignocellulose Decay Capabilities.</title>
        <authorList>
            <person name="Nagy L.G."/>
            <person name="Riley R."/>
            <person name="Tritt A."/>
            <person name="Adam C."/>
            <person name="Daum C."/>
            <person name="Floudas D."/>
            <person name="Sun H."/>
            <person name="Yadav J.S."/>
            <person name="Pangilinan J."/>
            <person name="Larsson K.H."/>
            <person name="Matsuura K."/>
            <person name="Barry K."/>
            <person name="Labutti K."/>
            <person name="Kuo R."/>
            <person name="Ohm R.A."/>
            <person name="Bhattacharya S.S."/>
            <person name="Shirouzu T."/>
            <person name="Yoshinaga Y."/>
            <person name="Martin F.M."/>
            <person name="Grigoriev I.V."/>
            <person name="Hibbett D.S."/>
        </authorList>
    </citation>
    <scope>NUCLEOTIDE SEQUENCE [LARGE SCALE GENOMIC DNA]</scope>
    <source>
        <strain evidence="1 2">L-15889</strain>
    </source>
</reference>